<keyword evidence="2" id="KW-1185">Reference proteome</keyword>
<evidence type="ECO:0000313" key="1">
    <source>
        <dbReference type="EMBL" id="MCE3051723.1"/>
    </source>
</evidence>
<dbReference type="Proteomes" id="UP000823775">
    <property type="component" value="Unassembled WGS sequence"/>
</dbReference>
<feature type="non-terminal residue" evidence="1">
    <location>
        <position position="1"/>
    </location>
</feature>
<protein>
    <submittedName>
        <fullName evidence="1">Uncharacterized protein</fullName>
    </submittedName>
</protein>
<evidence type="ECO:0000313" key="2">
    <source>
        <dbReference type="Proteomes" id="UP000823775"/>
    </source>
</evidence>
<reference evidence="1 2" key="1">
    <citation type="journal article" date="2021" name="BMC Genomics">
        <title>Datura genome reveals duplications of psychoactive alkaloid biosynthetic genes and high mutation rate following tissue culture.</title>
        <authorList>
            <person name="Rajewski A."/>
            <person name="Carter-House D."/>
            <person name="Stajich J."/>
            <person name="Litt A."/>
        </authorList>
    </citation>
    <scope>NUCLEOTIDE SEQUENCE [LARGE SCALE GENOMIC DNA]</scope>
    <source>
        <strain evidence="1">AR-01</strain>
    </source>
</reference>
<organism evidence="1 2">
    <name type="scientific">Datura stramonium</name>
    <name type="common">Jimsonweed</name>
    <name type="synonym">Common thornapple</name>
    <dbReference type="NCBI Taxonomy" id="4076"/>
    <lineage>
        <taxon>Eukaryota</taxon>
        <taxon>Viridiplantae</taxon>
        <taxon>Streptophyta</taxon>
        <taxon>Embryophyta</taxon>
        <taxon>Tracheophyta</taxon>
        <taxon>Spermatophyta</taxon>
        <taxon>Magnoliopsida</taxon>
        <taxon>eudicotyledons</taxon>
        <taxon>Gunneridae</taxon>
        <taxon>Pentapetalae</taxon>
        <taxon>asterids</taxon>
        <taxon>lamiids</taxon>
        <taxon>Solanales</taxon>
        <taxon>Solanaceae</taxon>
        <taxon>Solanoideae</taxon>
        <taxon>Datureae</taxon>
        <taxon>Datura</taxon>
    </lineage>
</organism>
<accession>A0ABS8WQH5</accession>
<comment type="caution">
    <text evidence="1">The sequence shown here is derived from an EMBL/GenBank/DDBJ whole genome shotgun (WGS) entry which is preliminary data.</text>
</comment>
<gene>
    <name evidence="1" type="ORF">HAX54_050591</name>
</gene>
<proteinExistence type="predicted"/>
<dbReference type="EMBL" id="JACEIK010008875">
    <property type="protein sequence ID" value="MCE3051723.1"/>
    <property type="molecule type" value="Genomic_DNA"/>
</dbReference>
<name>A0ABS8WQH5_DATST</name>
<sequence>IGDDDPQSGWLSESDERRAVKWLRVTTAEPVFHQRFANHDKLLSDESLISDSIFVLRQAPDNSSAFHEIPYAAPMYHRSLPLLHF</sequence>